<evidence type="ECO:0000313" key="5">
    <source>
        <dbReference type="EMBL" id="KAH7368874.1"/>
    </source>
</evidence>
<dbReference type="PANTHER" id="PTHR24173:SF74">
    <property type="entry name" value="ANKYRIN REPEAT DOMAIN-CONTAINING PROTEIN 16"/>
    <property type="match status" value="1"/>
</dbReference>
<dbReference type="SMART" id="SM00248">
    <property type="entry name" value="ANK"/>
    <property type="match status" value="7"/>
</dbReference>
<dbReference type="PANTHER" id="PTHR24173">
    <property type="entry name" value="ANKYRIN REPEAT CONTAINING"/>
    <property type="match status" value="1"/>
</dbReference>
<feature type="region of interest" description="Disordered" evidence="4">
    <location>
        <begin position="103"/>
        <end position="144"/>
    </location>
</feature>
<name>A0A8K0TSN8_9PEZI</name>
<evidence type="ECO:0000256" key="3">
    <source>
        <dbReference type="PROSITE-ProRule" id="PRU00023"/>
    </source>
</evidence>
<evidence type="ECO:0000256" key="4">
    <source>
        <dbReference type="SAM" id="MobiDB-lite"/>
    </source>
</evidence>
<sequence>MVKILPPYKPNIPEPPPGMALHIAPAGHVRWIDDYEFFDQLGRDPMQQARLWLITDDEERATRMGQILDDYPKQKHRREMLFITARRGDEAVVRRIVATGIKVQPEIPPQPRTEEERKAKENLENQRADQDARESDSIPDRDDPEIVPVHAAAASGHLGCLRILLEDGAVDANTRDIVGRTPLIVAAGFPDILRYLIGRGAEPAARTDADTEVAKSTLGIYAGADALAYAAAIGRVESVRQLLEHDSVRVTPLAIKGAAAVGGAEGYEPLKLLLVHGGYPMEGRDGKTKGELLSEEQARVIDEVIPNAAMDGSLDSLRMLLEYRFPVDADGNLVMPLELPESLHKSFVYGAYEAAAADDRTRFDFLRGFNVREHDTMSLDGVPAGQTLNMQHLLEKAAEGGATNIARFLVDEMGADVNAHRLPIGVKPLYYAAAYDQPEMVKQLLEEHGADIHLGSGRYAAGPTALGAAVMLKSLESVEHLLRHGGPVDRVSEGVRVAMMEGEGSVKAVLKADWSCDDTEIRAAVVLETEEEAKEYLEECRGDWQRQNPLYVRMELGPGDEGLVDGLKMRRRVETLRETGLGARELRVGDEELEEGDARAVMGEFPTFTARETELEKDEDLLPKFIPWLK</sequence>
<evidence type="ECO:0000256" key="1">
    <source>
        <dbReference type="ARBA" id="ARBA00022737"/>
    </source>
</evidence>
<reference evidence="5" key="1">
    <citation type="journal article" date="2021" name="Nat. Commun.">
        <title>Genetic determinants of endophytism in the Arabidopsis root mycobiome.</title>
        <authorList>
            <person name="Mesny F."/>
            <person name="Miyauchi S."/>
            <person name="Thiergart T."/>
            <person name="Pickel B."/>
            <person name="Atanasova L."/>
            <person name="Karlsson M."/>
            <person name="Huettel B."/>
            <person name="Barry K.W."/>
            <person name="Haridas S."/>
            <person name="Chen C."/>
            <person name="Bauer D."/>
            <person name="Andreopoulos W."/>
            <person name="Pangilinan J."/>
            <person name="LaButti K."/>
            <person name="Riley R."/>
            <person name="Lipzen A."/>
            <person name="Clum A."/>
            <person name="Drula E."/>
            <person name="Henrissat B."/>
            <person name="Kohler A."/>
            <person name="Grigoriev I.V."/>
            <person name="Martin F.M."/>
            <person name="Hacquard S."/>
        </authorList>
    </citation>
    <scope>NUCLEOTIDE SEQUENCE</scope>
    <source>
        <strain evidence="5">MPI-CAGE-AT-0016</strain>
    </source>
</reference>
<accession>A0A8K0TSN8</accession>
<dbReference type="Gene3D" id="1.25.40.20">
    <property type="entry name" value="Ankyrin repeat-containing domain"/>
    <property type="match status" value="2"/>
</dbReference>
<protein>
    <submittedName>
        <fullName evidence="5">Ankyrin repeat-containing domain protein</fullName>
    </submittedName>
</protein>
<feature type="repeat" description="ANK" evidence="3">
    <location>
        <begin position="424"/>
        <end position="457"/>
    </location>
</feature>
<feature type="compositionally biased region" description="Basic and acidic residues" evidence="4">
    <location>
        <begin position="112"/>
        <end position="141"/>
    </location>
</feature>
<dbReference type="SUPFAM" id="SSF48403">
    <property type="entry name" value="Ankyrin repeat"/>
    <property type="match status" value="1"/>
</dbReference>
<evidence type="ECO:0000313" key="6">
    <source>
        <dbReference type="Proteomes" id="UP000813385"/>
    </source>
</evidence>
<dbReference type="OrthoDB" id="20872at2759"/>
<gene>
    <name evidence="5" type="ORF">B0T11DRAFT_350457</name>
</gene>
<keyword evidence="6" id="KW-1185">Reference proteome</keyword>
<evidence type="ECO:0000256" key="2">
    <source>
        <dbReference type="ARBA" id="ARBA00023043"/>
    </source>
</evidence>
<dbReference type="EMBL" id="JAGPXD010000002">
    <property type="protein sequence ID" value="KAH7368874.1"/>
    <property type="molecule type" value="Genomic_DNA"/>
</dbReference>
<keyword evidence="2 3" id="KW-0040">ANK repeat</keyword>
<dbReference type="AlphaFoldDB" id="A0A8K0TSN8"/>
<dbReference type="Proteomes" id="UP000813385">
    <property type="component" value="Unassembled WGS sequence"/>
</dbReference>
<comment type="caution">
    <text evidence="5">The sequence shown here is derived from an EMBL/GenBank/DDBJ whole genome shotgun (WGS) entry which is preliminary data.</text>
</comment>
<organism evidence="5 6">
    <name type="scientific">Plectosphaerella cucumerina</name>
    <dbReference type="NCBI Taxonomy" id="40658"/>
    <lineage>
        <taxon>Eukaryota</taxon>
        <taxon>Fungi</taxon>
        <taxon>Dikarya</taxon>
        <taxon>Ascomycota</taxon>
        <taxon>Pezizomycotina</taxon>
        <taxon>Sordariomycetes</taxon>
        <taxon>Hypocreomycetidae</taxon>
        <taxon>Glomerellales</taxon>
        <taxon>Plectosphaerellaceae</taxon>
        <taxon>Plectosphaerella</taxon>
    </lineage>
</organism>
<dbReference type="Pfam" id="PF12796">
    <property type="entry name" value="Ank_2"/>
    <property type="match status" value="2"/>
</dbReference>
<dbReference type="PROSITE" id="PS50088">
    <property type="entry name" value="ANK_REPEAT"/>
    <property type="match status" value="1"/>
</dbReference>
<proteinExistence type="predicted"/>
<dbReference type="InterPro" id="IPR036770">
    <property type="entry name" value="Ankyrin_rpt-contain_sf"/>
</dbReference>
<dbReference type="InterPro" id="IPR002110">
    <property type="entry name" value="Ankyrin_rpt"/>
</dbReference>
<keyword evidence="1" id="KW-0677">Repeat</keyword>